<dbReference type="PANTHER" id="PTHR31631:SF0">
    <property type="entry name" value="PROTEIN NETWORKED 2D"/>
    <property type="match status" value="1"/>
</dbReference>
<feature type="domain" description="NET2A-D/KIP1-like alpha-helical" evidence="2">
    <location>
        <begin position="7"/>
        <end position="62"/>
    </location>
</feature>
<dbReference type="Pfam" id="PF24918">
    <property type="entry name" value="NET2A_C"/>
    <property type="match status" value="1"/>
</dbReference>
<dbReference type="InterPro" id="IPR056889">
    <property type="entry name" value="NET2A-D/KIP1-like_C"/>
</dbReference>
<dbReference type="PANTHER" id="PTHR31631">
    <property type="entry name" value="PROTEIN NETWORKED 2D"/>
    <property type="match status" value="1"/>
</dbReference>
<reference evidence="3" key="1">
    <citation type="submission" date="2019-12" db="EMBL/GenBank/DDBJ databases">
        <authorList>
            <person name="Scholes J."/>
        </authorList>
    </citation>
    <scope>NUCLEOTIDE SEQUENCE</scope>
</reference>
<comment type="caution">
    <text evidence="3">The sequence shown here is derived from an EMBL/GenBank/DDBJ whole genome shotgun (WGS) entry which is preliminary data.</text>
</comment>
<dbReference type="EMBL" id="CACSLK010010322">
    <property type="protein sequence ID" value="CAA0812530.1"/>
    <property type="molecule type" value="Genomic_DNA"/>
</dbReference>
<name>A0A9N7MTB9_STRHE</name>
<keyword evidence="3" id="KW-0418">Kinase</keyword>
<evidence type="ECO:0000259" key="1">
    <source>
        <dbReference type="Pfam" id="PF24918"/>
    </source>
</evidence>
<sequence length="500" mass="57683">MEGNFDMTNLTVAQVAEKIDQLVNRVIGMETSVSSQMVLVNTLWAETEVLNLKIRGLEEENDCTGTSLLTNFAEARPNLDCLSEKLSSAKPDDTPPDENSIRCLEDLCTPVTEVIKDVKEVGIKPVVKSGLLSDEKPIITEKITTEERHSCENGGKMEENTDDEDVTWQEMLLSGMDDREKILLKEYTTILRNYKDVKRKLVEIDKKEKDIQFESVLQIRELKNSIQKKDDKIQTLRHRLFSKEDTTNPAHPVVSGQAQRLLPKEDTDTRNDVPCASPGPDEANIDAILDEKLDFWLRFSNEFHQIQKFRSAVHDLEKEIALLSEKWKPHGSSPRQAKSDARSVYKHLREIRHEVGVWVEQSGSLRDELKVRFESLCGIQDEITRALREDKMRFSNHQAAMFQGEVLNMKRENNKVRKELSMGSDHVLELQLRIEKTLRKLKEEFEMQGEGVNRPHVPLRFFLFGTKQKKKQKRSIFSYIHLGRRYQVVRASISFSTPKH</sequence>
<dbReference type="Proteomes" id="UP001153555">
    <property type="component" value="Unassembled WGS sequence"/>
</dbReference>
<proteinExistence type="predicted"/>
<dbReference type="Pfam" id="PF25014">
    <property type="entry name" value="NET2A"/>
    <property type="match status" value="1"/>
</dbReference>
<gene>
    <name evidence="3" type="ORF">SHERM_13203</name>
</gene>
<evidence type="ECO:0000313" key="4">
    <source>
        <dbReference type="Proteomes" id="UP001153555"/>
    </source>
</evidence>
<dbReference type="OrthoDB" id="616075at2759"/>
<dbReference type="GO" id="GO:0016301">
    <property type="term" value="F:kinase activity"/>
    <property type="evidence" value="ECO:0007669"/>
    <property type="project" value="UniProtKB-KW"/>
</dbReference>
<evidence type="ECO:0000313" key="3">
    <source>
        <dbReference type="EMBL" id="CAA0812530.1"/>
    </source>
</evidence>
<organism evidence="3 4">
    <name type="scientific">Striga hermonthica</name>
    <name type="common">Purple witchweed</name>
    <name type="synonym">Buchnera hermonthica</name>
    <dbReference type="NCBI Taxonomy" id="68872"/>
    <lineage>
        <taxon>Eukaryota</taxon>
        <taxon>Viridiplantae</taxon>
        <taxon>Streptophyta</taxon>
        <taxon>Embryophyta</taxon>
        <taxon>Tracheophyta</taxon>
        <taxon>Spermatophyta</taxon>
        <taxon>Magnoliopsida</taxon>
        <taxon>eudicotyledons</taxon>
        <taxon>Gunneridae</taxon>
        <taxon>Pentapetalae</taxon>
        <taxon>asterids</taxon>
        <taxon>lamiids</taxon>
        <taxon>Lamiales</taxon>
        <taxon>Orobanchaceae</taxon>
        <taxon>Buchnereae</taxon>
        <taxon>Striga</taxon>
    </lineage>
</organism>
<keyword evidence="4" id="KW-1185">Reference proteome</keyword>
<keyword evidence="3" id="KW-0808">Transferase</keyword>
<accession>A0A9N7MTB9</accession>
<dbReference type="InterPro" id="IPR056888">
    <property type="entry name" value="NET2A-D/KIP1-like_dom"/>
</dbReference>
<feature type="domain" description="NET2A-D/KIP1-like C-terminal" evidence="1">
    <location>
        <begin position="283"/>
        <end position="448"/>
    </location>
</feature>
<dbReference type="AlphaFoldDB" id="A0A9N7MTB9"/>
<evidence type="ECO:0000259" key="2">
    <source>
        <dbReference type="Pfam" id="PF25014"/>
    </source>
</evidence>
<protein>
    <submittedName>
        <fullName evidence="3">Kinase interacting family protein</fullName>
    </submittedName>
</protein>